<feature type="signal peptide" evidence="3">
    <location>
        <begin position="1"/>
        <end position="30"/>
    </location>
</feature>
<keyword evidence="3" id="KW-0732">Signal</keyword>
<evidence type="ECO:0000313" key="4">
    <source>
        <dbReference type="EMBL" id="SOQ43890.1"/>
    </source>
</evidence>
<feature type="region of interest" description="Disordered" evidence="1">
    <location>
        <begin position="849"/>
        <end position="873"/>
    </location>
</feature>
<dbReference type="EMBL" id="ODYU01004230">
    <property type="protein sequence ID" value="SOQ43890.1"/>
    <property type="molecule type" value="Genomic_DNA"/>
</dbReference>
<feature type="transmembrane region" description="Helical" evidence="2">
    <location>
        <begin position="228"/>
        <end position="247"/>
    </location>
</feature>
<evidence type="ECO:0000256" key="1">
    <source>
        <dbReference type="SAM" id="MobiDB-lite"/>
    </source>
</evidence>
<name>A0A2H1VST2_SPOFR</name>
<feature type="chain" id="PRO_5013823325" evidence="3">
    <location>
        <begin position="31"/>
        <end position="1092"/>
    </location>
</feature>
<organism evidence="4">
    <name type="scientific">Spodoptera frugiperda</name>
    <name type="common">Fall armyworm</name>
    <dbReference type="NCBI Taxonomy" id="7108"/>
    <lineage>
        <taxon>Eukaryota</taxon>
        <taxon>Metazoa</taxon>
        <taxon>Ecdysozoa</taxon>
        <taxon>Arthropoda</taxon>
        <taxon>Hexapoda</taxon>
        <taxon>Insecta</taxon>
        <taxon>Pterygota</taxon>
        <taxon>Neoptera</taxon>
        <taxon>Endopterygota</taxon>
        <taxon>Lepidoptera</taxon>
        <taxon>Glossata</taxon>
        <taxon>Ditrysia</taxon>
        <taxon>Noctuoidea</taxon>
        <taxon>Noctuidae</taxon>
        <taxon>Amphipyrinae</taxon>
        <taxon>Spodoptera</taxon>
    </lineage>
</organism>
<keyword evidence="2" id="KW-1133">Transmembrane helix</keyword>
<gene>
    <name evidence="4" type="ORF">SFRICE_007157</name>
</gene>
<accession>A0A2H1VST2</accession>
<evidence type="ECO:0000256" key="3">
    <source>
        <dbReference type="SAM" id="SignalP"/>
    </source>
</evidence>
<dbReference type="AlphaFoldDB" id="A0A2H1VST2"/>
<proteinExistence type="predicted"/>
<protein>
    <submittedName>
        <fullName evidence="4">SFRICE_007157</fullName>
    </submittedName>
</protein>
<evidence type="ECO:0000256" key="2">
    <source>
        <dbReference type="SAM" id="Phobius"/>
    </source>
</evidence>
<reference evidence="4" key="1">
    <citation type="submission" date="2016-07" db="EMBL/GenBank/DDBJ databases">
        <authorList>
            <person name="Bretaudeau A."/>
        </authorList>
    </citation>
    <scope>NUCLEOTIDE SEQUENCE</scope>
    <source>
        <strain evidence="4">Rice</strain>
        <tissue evidence="4">Whole body</tissue>
    </source>
</reference>
<keyword evidence="2" id="KW-0472">Membrane</keyword>
<sequence length="1092" mass="118761">MSLGCPATAPNMKTFIIIALLSALAACCSASVLPSEKELAGGVTVVENADEAELQKFLSTRQASNETELLFESNFFVPAIPGEAVVHRIEYIGAPNTKITTTHRNHFPPLPSLVHTAGWLTNNLVMTLTSQVGGSMLGKKSLESVKCSMGCNFDTQNNFDTVPSAISDTLGFKLAGWLLQFSRVNSKILEYKSRYSAGRPQIRKLNGCLGVQILKWINVDNMLFQMKTFIIIALLSALAACCSASVLPSEKEMAKGITVVENADEAELQKFLSTHPERQAAERVFLFETDFSVPAIPGETVTHRIEYIGGPDTVLTVTHRTSLPPLPVEVTTEGWLTNRLVMTLTSEVGGSLVGNVKFLGYKYGPLSNRLATAVFKRQQRNIGIQAILSIGLAKRVPRRSDNISVFGQWIKVDNMLFQMKTFIIIALLSALAACCSASVLPSEEMAEGITVVENADEAELQKFLSTHPGRPLEETVFQSHFSVPAIPGESVTHRIEYIGGPDTVITGLTRSMRPPAPAESHTEGWLTNRLVMTLTSEVGGSLTSSSLQATGWLLQFSRVNREILEYKMKTFITIALLSALAACCSASVFPSKEELARGVTVVENADEAELQKFLSTHPNRQALNESVVLFETTFFVPAIPGEVVTHRIEYIGGPNTKMTGSQRTHLPPLPANVHSSGWLTNHLVKTFTSQVGGNIIVQTMVRYDGQWDVVSFFCKAVVLGKEEAERMRSYIIITVLSALAACYGAAVLPSEEMSEGYSLVFDDMSPEGRIVSNAELNARSSDWILISEGVVSAPAVLGQVQRVGTWHQADLGVRIERLALAYGAFPADVQHTPLGSNFLEVRMDRSFAAISPDDGSPDGKQSPPPMNTSGPQVECRSFGDQEFKDFWGLGRLENLVNTYWDNKVQPSQLIFISIGDIVLPLGAESSNTTVKPLENSSLRRLALQQAASADSTMKTFIVIVLLSALAACCNAAVLPNEADMSGGVTIVYDDESPNGRVMSRNDIDSILDNYWVLLSEAVINVPAVPGKVQKAGMTYQAPPGVKISRISITLYTNLPDDVYKSPVGGEYIEALITSRPGDVINGTISTYRRYNE</sequence>
<keyword evidence="2" id="KW-0812">Transmembrane</keyword>